<name>A0A1G8E7S9_9FLAO</name>
<dbReference type="AlphaFoldDB" id="A0A1G8E7S9"/>
<dbReference type="Proteomes" id="UP000243588">
    <property type="component" value="Unassembled WGS sequence"/>
</dbReference>
<dbReference type="STRING" id="702745.SAMN05421818_109117"/>
<feature type="compositionally biased region" description="Basic and acidic residues" evidence="1">
    <location>
        <begin position="66"/>
        <end position="81"/>
    </location>
</feature>
<proteinExistence type="predicted"/>
<feature type="compositionally biased region" description="Low complexity" evidence="1">
    <location>
        <begin position="26"/>
        <end position="40"/>
    </location>
</feature>
<dbReference type="RefSeq" id="WP_090408011.1">
    <property type="nucleotide sequence ID" value="NZ_FNDQ01000009.1"/>
</dbReference>
<accession>A0A1G8E7S9</accession>
<feature type="region of interest" description="Disordered" evidence="1">
    <location>
        <begin position="20"/>
        <end position="81"/>
    </location>
</feature>
<dbReference type="PROSITE" id="PS51257">
    <property type="entry name" value="PROKAR_LIPOPROTEIN"/>
    <property type="match status" value="1"/>
</dbReference>
<sequence>MKTKIFTLLTIGTVFMASCTDKKSESTTSTTSQVSNNTSEQTDKAVEIPMHGTSENSSSSTNQRFEMNDDMKQMIQNEKSK</sequence>
<reference evidence="3" key="1">
    <citation type="submission" date="2016-10" db="EMBL/GenBank/DDBJ databases">
        <authorList>
            <person name="Varghese N."/>
            <person name="Submissions S."/>
        </authorList>
    </citation>
    <scope>NUCLEOTIDE SEQUENCE [LARGE SCALE GENOMIC DNA]</scope>
    <source>
        <strain evidence="3">DSM 23313</strain>
    </source>
</reference>
<feature type="compositionally biased region" description="Polar residues" evidence="1">
    <location>
        <begin position="53"/>
        <end position="65"/>
    </location>
</feature>
<evidence type="ECO:0000313" key="2">
    <source>
        <dbReference type="EMBL" id="SDH66006.1"/>
    </source>
</evidence>
<keyword evidence="3" id="KW-1185">Reference proteome</keyword>
<evidence type="ECO:0000256" key="1">
    <source>
        <dbReference type="SAM" id="MobiDB-lite"/>
    </source>
</evidence>
<gene>
    <name evidence="2" type="ORF">SAMN05421818_109117</name>
</gene>
<protein>
    <submittedName>
        <fullName evidence="2">Uncharacterized protein</fullName>
    </submittedName>
</protein>
<dbReference type="EMBL" id="FNDQ01000009">
    <property type="protein sequence ID" value="SDH66006.1"/>
    <property type="molecule type" value="Genomic_DNA"/>
</dbReference>
<evidence type="ECO:0000313" key="3">
    <source>
        <dbReference type="Proteomes" id="UP000243588"/>
    </source>
</evidence>
<organism evidence="2 3">
    <name type="scientific">Myroides phaeus</name>
    <dbReference type="NCBI Taxonomy" id="702745"/>
    <lineage>
        <taxon>Bacteria</taxon>
        <taxon>Pseudomonadati</taxon>
        <taxon>Bacteroidota</taxon>
        <taxon>Flavobacteriia</taxon>
        <taxon>Flavobacteriales</taxon>
        <taxon>Flavobacteriaceae</taxon>
        <taxon>Myroides</taxon>
    </lineage>
</organism>